<dbReference type="Proteomes" id="UP000629619">
    <property type="component" value="Unassembled WGS sequence"/>
</dbReference>
<sequence>MPLRDRNDDVRIGLSNFLRAQLCDWASPTAGTKTPDREIDLDSVVLDKTFNRCSKPRDR</sequence>
<comment type="caution">
    <text evidence="1">The sequence shown here is derived from an EMBL/GenBank/DDBJ whole genome shotgun (WGS) entry which is preliminary data.</text>
</comment>
<reference evidence="1" key="1">
    <citation type="submission" date="2021-01" db="EMBL/GenBank/DDBJ databases">
        <title>Whole genome shotgun sequence of Actinoplanes siamensis NBRC 109076.</title>
        <authorList>
            <person name="Komaki H."/>
            <person name="Tamura T."/>
        </authorList>
    </citation>
    <scope>NUCLEOTIDE SEQUENCE</scope>
    <source>
        <strain evidence="1">NBRC 109076</strain>
    </source>
</reference>
<organism evidence="1 2">
    <name type="scientific">Actinoplanes siamensis</name>
    <dbReference type="NCBI Taxonomy" id="1223317"/>
    <lineage>
        <taxon>Bacteria</taxon>
        <taxon>Bacillati</taxon>
        <taxon>Actinomycetota</taxon>
        <taxon>Actinomycetes</taxon>
        <taxon>Micromonosporales</taxon>
        <taxon>Micromonosporaceae</taxon>
        <taxon>Actinoplanes</taxon>
    </lineage>
</organism>
<proteinExistence type="predicted"/>
<accession>A0A919TQ14</accession>
<evidence type="ECO:0000313" key="1">
    <source>
        <dbReference type="EMBL" id="GIF09653.1"/>
    </source>
</evidence>
<dbReference type="AlphaFoldDB" id="A0A919TQ14"/>
<name>A0A919TQ14_9ACTN</name>
<gene>
    <name evidence="1" type="ORF">Asi03nite_71910</name>
</gene>
<protein>
    <submittedName>
        <fullName evidence="1">Uncharacterized protein</fullName>
    </submittedName>
</protein>
<evidence type="ECO:0000313" key="2">
    <source>
        <dbReference type="Proteomes" id="UP000629619"/>
    </source>
</evidence>
<keyword evidence="2" id="KW-1185">Reference proteome</keyword>
<dbReference type="EMBL" id="BOMW01000094">
    <property type="protein sequence ID" value="GIF09653.1"/>
    <property type="molecule type" value="Genomic_DNA"/>
</dbReference>